<dbReference type="EMBL" id="JAHJDP010000084">
    <property type="protein sequence ID" value="MBU2692045.1"/>
    <property type="molecule type" value="Genomic_DNA"/>
</dbReference>
<dbReference type="SUPFAM" id="SSF103088">
    <property type="entry name" value="OmpA-like"/>
    <property type="match status" value="1"/>
</dbReference>
<keyword evidence="5" id="KW-1133">Transmembrane helix</keyword>
<dbReference type="PROSITE" id="PS51123">
    <property type="entry name" value="OMPA_2"/>
    <property type="match status" value="1"/>
</dbReference>
<sequence>MTTRYRRFIGIFASCIFVFSTILVTGCSSKSQTGAGIGAAAGAAAGAIIGHQSGNKTEGAVIGAVAGATVGGLIGRRLDKQEEELAAIAATERTEEGLIVTLSSEKINFEVNSSVVSSHSRGVLVRLANTLKEYPEDIILIAGHTDSDGAAEYNLSLSKMRAQAVADIFIANGIDPATIQVRGYGETQPIESNNTADGKAQNRRVELTITIDESKVPQG</sequence>
<comment type="caution">
    <text evidence="7">The sequence shown here is derived from an EMBL/GenBank/DDBJ whole genome shotgun (WGS) entry which is preliminary data.</text>
</comment>
<dbReference type="Pfam" id="PF00691">
    <property type="entry name" value="OmpA"/>
    <property type="match status" value="1"/>
</dbReference>
<dbReference type="AlphaFoldDB" id="A0A948RVZ4"/>
<name>A0A948RVZ4_UNCEI</name>
<dbReference type="PANTHER" id="PTHR30329:SF21">
    <property type="entry name" value="LIPOPROTEIN YIAD-RELATED"/>
    <property type="match status" value="1"/>
</dbReference>
<dbReference type="Proteomes" id="UP000777784">
    <property type="component" value="Unassembled WGS sequence"/>
</dbReference>
<dbReference type="InterPro" id="IPR006665">
    <property type="entry name" value="OmpA-like"/>
</dbReference>
<evidence type="ECO:0000259" key="6">
    <source>
        <dbReference type="PROSITE" id="PS51123"/>
    </source>
</evidence>
<dbReference type="PRINTS" id="PR01023">
    <property type="entry name" value="NAFLGMOTY"/>
</dbReference>
<dbReference type="GO" id="GO:0009279">
    <property type="term" value="C:cell outer membrane"/>
    <property type="evidence" value="ECO:0007669"/>
    <property type="project" value="UniProtKB-SubCell"/>
</dbReference>
<proteinExistence type="predicted"/>
<evidence type="ECO:0000256" key="1">
    <source>
        <dbReference type="ARBA" id="ARBA00004442"/>
    </source>
</evidence>
<dbReference type="Gene3D" id="3.30.1330.60">
    <property type="entry name" value="OmpA-like domain"/>
    <property type="match status" value="1"/>
</dbReference>
<dbReference type="PROSITE" id="PS51257">
    <property type="entry name" value="PROKAR_LIPOPROTEIN"/>
    <property type="match status" value="1"/>
</dbReference>
<feature type="domain" description="OmpA-like" evidence="6">
    <location>
        <begin position="96"/>
        <end position="213"/>
    </location>
</feature>
<keyword evidence="3" id="KW-0998">Cell outer membrane</keyword>
<comment type="subcellular location">
    <subcellularLocation>
        <location evidence="1">Cell outer membrane</location>
    </subcellularLocation>
</comment>
<keyword evidence="2 4" id="KW-0472">Membrane</keyword>
<evidence type="ECO:0000256" key="4">
    <source>
        <dbReference type="PROSITE-ProRule" id="PRU00473"/>
    </source>
</evidence>
<evidence type="ECO:0000313" key="7">
    <source>
        <dbReference type="EMBL" id="MBU2692045.1"/>
    </source>
</evidence>
<feature type="transmembrane region" description="Helical" evidence="5">
    <location>
        <begin position="7"/>
        <end position="26"/>
    </location>
</feature>
<evidence type="ECO:0000256" key="2">
    <source>
        <dbReference type="ARBA" id="ARBA00023136"/>
    </source>
</evidence>
<keyword evidence="5" id="KW-0812">Transmembrane</keyword>
<dbReference type="CDD" id="cd07185">
    <property type="entry name" value="OmpA_C-like"/>
    <property type="match status" value="1"/>
</dbReference>
<evidence type="ECO:0000313" key="8">
    <source>
        <dbReference type="Proteomes" id="UP000777784"/>
    </source>
</evidence>
<dbReference type="InterPro" id="IPR006664">
    <property type="entry name" value="OMP_bac"/>
</dbReference>
<evidence type="ECO:0000256" key="3">
    <source>
        <dbReference type="ARBA" id="ARBA00023237"/>
    </source>
</evidence>
<dbReference type="Pfam" id="PF13488">
    <property type="entry name" value="Gly-zipper_Omp"/>
    <property type="match status" value="1"/>
</dbReference>
<reference evidence="7" key="1">
    <citation type="submission" date="2021-05" db="EMBL/GenBank/DDBJ databases">
        <title>Energy efficiency and biological interactions define the core microbiome of deep oligotrophic groundwater.</title>
        <authorList>
            <person name="Mehrshad M."/>
            <person name="Lopez-Fernandez M."/>
            <person name="Bell E."/>
            <person name="Bernier-Latmani R."/>
            <person name="Bertilsson S."/>
            <person name="Dopson M."/>
        </authorList>
    </citation>
    <scope>NUCLEOTIDE SEQUENCE</scope>
    <source>
        <strain evidence="7">Modern_marine.mb.64</strain>
    </source>
</reference>
<dbReference type="InterPro" id="IPR039567">
    <property type="entry name" value="Gly-zipper"/>
</dbReference>
<accession>A0A948RVZ4</accession>
<protein>
    <submittedName>
        <fullName evidence="7">OmpA family protein</fullName>
    </submittedName>
</protein>
<dbReference type="PANTHER" id="PTHR30329">
    <property type="entry name" value="STATOR ELEMENT OF FLAGELLAR MOTOR COMPLEX"/>
    <property type="match status" value="1"/>
</dbReference>
<evidence type="ECO:0000256" key="5">
    <source>
        <dbReference type="SAM" id="Phobius"/>
    </source>
</evidence>
<gene>
    <name evidence="7" type="ORF">KJ970_14085</name>
</gene>
<dbReference type="InterPro" id="IPR050330">
    <property type="entry name" value="Bact_OuterMem_StrucFunc"/>
</dbReference>
<dbReference type="PRINTS" id="PR01021">
    <property type="entry name" value="OMPADOMAIN"/>
</dbReference>
<dbReference type="InterPro" id="IPR036737">
    <property type="entry name" value="OmpA-like_sf"/>
</dbReference>
<organism evidence="7 8">
    <name type="scientific">Eiseniibacteriota bacterium</name>
    <dbReference type="NCBI Taxonomy" id="2212470"/>
    <lineage>
        <taxon>Bacteria</taxon>
        <taxon>Candidatus Eiseniibacteriota</taxon>
    </lineage>
</organism>